<dbReference type="InterPro" id="IPR017969">
    <property type="entry name" value="Heavy-metal-associated_CS"/>
</dbReference>
<dbReference type="InterPro" id="IPR006121">
    <property type="entry name" value="HMA_dom"/>
</dbReference>
<proteinExistence type="predicted"/>
<dbReference type="GO" id="GO:0046872">
    <property type="term" value="F:metal ion binding"/>
    <property type="evidence" value="ECO:0007669"/>
    <property type="project" value="UniProtKB-KW"/>
</dbReference>
<dbReference type="Gene3D" id="3.30.70.100">
    <property type="match status" value="1"/>
</dbReference>
<dbReference type="SUPFAM" id="SSF55008">
    <property type="entry name" value="HMA, heavy metal-associated domain"/>
    <property type="match status" value="1"/>
</dbReference>
<dbReference type="EMBL" id="BANC01000266">
    <property type="protein sequence ID" value="GAN82282.1"/>
    <property type="molecule type" value="Genomic_DNA"/>
</dbReference>
<evidence type="ECO:0000313" key="4">
    <source>
        <dbReference type="Proteomes" id="UP000032668"/>
    </source>
</evidence>
<comment type="caution">
    <text evidence="3">The sequence shown here is derived from an EMBL/GenBank/DDBJ whole genome shotgun (WGS) entry which is preliminary data.</text>
</comment>
<dbReference type="Pfam" id="PF00403">
    <property type="entry name" value="HMA"/>
    <property type="match status" value="1"/>
</dbReference>
<dbReference type="STRING" id="1120923.SAMN02746095_02609"/>
<dbReference type="AlphaFoldDB" id="A0A0D6PKT9"/>
<dbReference type="InterPro" id="IPR036163">
    <property type="entry name" value="HMA_dom_sf"/>
</dbReference>
<name>A0A0D6PKT9_9PROT</name>
<dbReference type="CDD" id="cd00371">
    <property type="entry name" value="HMA"/>
    <property type="match status" value="1"/>
</dbReference>
<evidence type="ECO:0000256" key="1">
    <source>
        <dbReference type="ARBA" id="ARBA00022723"/>
    </source>
</evidence>
<gene>
    <name evidence="3" type="ORF">Aam_277_002</name>
</gene>
<reference evidence="3 4" key="1">
    <citation type="submission" date="2012-11" db="EMBL/GenBank/DDBJ databases">
        <title>Whole genome sequence of Acidocella aminolytica 101 = DSM 11237.</title>
        <authorList>
            <person name="Azuma Y."/>
            <person name="Higashiura N."/>
            <person name="Hirakawa H."/>
            <person name="Matsushita K."/>
        </authorList>
    </citation>
    <scope>NUCLEOTIDE SEQUENCE [LARGE SCALE GENOMIC DNA]</scope>
    <source>
        <strain evidence="4">101 / DSM 11237</strain>
    </source>
</reference>
<keyword evidence="4" id="KW-1185">Reference proteome</keyword>
<evidence type="ECO:0000313" key="3">
    <source>
        <dbReference type="EMBL" id="GAN82282.1"/>
    </source>
</evidence>
<dbReference type="PROSITE" id="PS01047">
    <property type="entry name" value="HMA_1"/>
    <property type="match status" value="1"/>
</dbReference>
<dbReference type="Proteomes" id="UP000032668">
    <property type="component" value="Unassembled WGS sequence"/>
</dbReference>
<dbReference type="OrthoDB" id="9801832at2"/>
<accession>A0A0D6PKT9</accession>
<dbReference type="PROSITE" id="PS50846">
    <property type="entry name" value="HMA_2"/>
    <property type="match status" value="1"/>
</dbReference>
<feature type="domain" description="HMA" evidence="2">
    <location>
        <begin position="1"/>
        <end position="66"/>
    </location>
</feature>
<dbReference type="RefSeq" id="WP_048880708.1">
    <property type="nucleotide sequence ID" value="NZ_BANC01000266.1"/>
</dbReference>
<keyword evidence="1" id="KW-0479">Metal-binding</keyword>
<protein>
    <submittedName>
        <fullName evidence="3">Heavy metal transport/detoxification protein</fullName>
    </submittedName>
</protein>
<evidence type="ECO:0000259" key="2">
    <source>
        <dbReference type="PROSITE" id="PS50846"/>
    </source>
</evidence>
<organism evidence="3 4">
    <name type="scientific">Acidocella aminolytica 101 = DSM 11237</name>
    <dbReference type="NCBI Taxonomy" id="1120923"/>
    <lineage>
        <taxon>Bacteria</taxon>
        <taxon>Pseudomonadati</taxon>
        <taxon>Pseudomonadota</taxon>
        <taxon>Alphaproteobacteria</taxon>
        <taxon>Acetobacterales</taxon>
        <taxon>Acidocellaceae</taxon>
        <taxon>Acidocella</taxon>
    </lineage>
</organism>
<sequence length="66" mass="6980">MLEFKVAGMTCGHCVRAVTQAVQKIVPGANVAVDLDQGIVKIGGDTETIPTEAVIKAIEDEGYKIH</sequence>